<gene>
    <name evidence="2" type="ORF">LTR36_009619</name>
</gene>
<name>A0AAV9J5Q0_9PEZI</name>
<feature type="compositionally biased region" description="Basic and acidic residues" evidence="1">
    <location>
        <begin position="195"/>
        <end position="224"/>
    </location>
</feature>
<dbReference type="Proteomes" id="UP001324427">
    <property type="component" value="Unassembled WGS sequence"/>
</dbReference>
<sequence length="224" mass="25680">MCLFKVKEEEDYSVPARYKRVSRVRRYSPSPPPRVERVTCRSYVEERRPSAGYALPPPPMIIEPPPPEPSVRAETVRSRRTSRAPSVRAPSRVSVTQSHYVEVDEDDTSSSSSSSGAPSRATSHHTRKTARSAKAPSTAPPASEYSIHEREREIRRERRQSRPREDYETFRYVPAPPTESGRSRSRAGSGNFDPRASRESYTPRRETRVHIEDDGGRRDVRYRR</sequence>
<feature type="compositionally biased region" description="Low complexity" evidence="1">
    <location>
        <begin position="132"/>
        <end position="143"/>
    </location>
</feature>
<feature type="region of interest" description="Disordered" evidence="1">
    <location>
        <begin position="46"/>
        <end position="224"/>
    </location>
</feature>
<feature type="compositionally biased region" description="Basic and acidic residues" evidence="1">
    <location>
        <begin position="146"/>
        <end position="169"/>
    </location>
</feature>
<evidence type="ECO:0000313" key="2">
    <source>
        <dbReference type="EMBL" id="KAK4540307.1"/>
    </source>
</evidence>
<dbReference type="AlphaFoldDB" id="A0AAV9J5Q0"/>
<keyword evidence="3" id="KW-1185">Reference proteome</keyword>
<feature type="compositionally biased region" description="Pro residues" evidence="1">
    <location>
        <begin position="55"/>
        <end position="69"/>
    </location>
</feature>
<evidence type="ECO:0000313" key="3">
    <source>
        <dbReference type="Proteomes" id="UP001324427"/>
    </source>
</evidence>
<organism evidence="2 3">
    <name type="scientific">Oleoguttula mirabilis</name>
    <dbReference type="NCBI Taxonomy" id="1507867"/>
    <lineage>
        <taxon>Eukaryota</taxon>
        <taxon>Fungi</taxon>
        <taxon>Dikarya</taxon>
        <taxon>Ascomycota</taxon>
        <taxon>Pezizomycotina</taxon>
        <taxon>Dothideomycetes</taxon>
        <taxon>Dothideomycetidae</taxon>
        <taxon>Mycosphaerellales</taxon>
        <taxon>Teratosphaeriaceae</taxon>
        <taxon>Oleoguttula</taxon>
    </lineage>
</organism>
<dbReference type="EMBL" id="JAVFHQ010000070">
    <property type="protein sequence ID" value="KAK4540307.1"/>
    <property type="molecule type" value="Genomic_DNA"/>
</dbReference>
<comment type="caution">
    <text evidence="2">The sequence shown here is derived from an EMBL/GenBank/DDBJ whole genome shotgun (WGS) entry which is preliminary data.</text>
</comment>
<protein>
    <submittedName>
        <fullName evidence="2">Uncharacterized protein</fullName>
    </submittedName>
</protein>
<proteinExistence type="predicted"/>
<evidence type="ECO:0000256" key="1">
    <source>
        <dbReference type="SAM" id="MobiDB-lite"/>
    </source>
</evidence>
<accession>A0AAV9J5Q0</accession>
<reference evidence="2 3" key="1">
    <citation type="submission" date="2021-11" db="EMBL/GenBank/DDBJ databases">
        <title>Black yeast isolated from Biological Soil Crust.</title>
        <authorList>
            <person name="Kurbessoian T."/>
        </authorList>
    </citation>
    <scope>NUCLEOTIDE SEQUENCE [LARGE SCALE GENOMIC DNA]</scope>
    <source>
        <strain evidence="2 3">CCFEE 5522</strain>
    </source>
</reference>
<feature type="compositionally biased region" description="Basic residues" evidence="1">
    <location>
        <begin position="122"/>
        <end position="131"/>
    </location>
</feature>